<accession>A0AAD5S6C8</accession>
<organism evidence="1 2">
    <name type="scientific">Rhizophlyctis rosea</name>
    <dbReference type="NCBI Taxonomy" id="64517"/>
    <lineage>
        <taxon>Eukaryota</taxon>
        <taxon>Fungi</taxon>
        <taxon>Fungi incertae sedis</taxon>
        <taxon>Chytridiomycota</taxon>
        <taxon>Chytridiomycota incertae sedis</taxon>
        <taxon>Chytridiomycetes</taxon>
        <taxon>Rhizophlyctidales</taxon>
        <taxon>Rhizophlyctidaceae</taxon>
        <taxon>Rhizophlyctis</taxon>
    </lineage>
</organism>
<dbReference type="AlphaFoldDB" id="A0AAD5S6C8"/>
<proteinExistence type="predicted"/>
<reference evidence="1" key="1">
    <citation type="submission" date="2020-05" db="EMBL/GenBank/DDBJ databases">
        <title>Phylogenomic resolution of chytrid fungi.</title>
        <authorList>
            <person name="Stajich J.E."/>
            <person name="Amses K."/>
            <person name="Simmons R."/>
            <person name="Seto K."/>
            <person name="Myers J."/>
            <person name="Bonds A."/>
            <person name="Quandt C.A."/>
            <person name="Barry K."/>
            <person name="Liu P."/>
            <person name="Grigoriev I."/>
            <person name="Longcore J.E."/>
            <person name="James T.Y."/>
        </authorList>
    </citation>
    <scope>NUCLEOTIDE SEQUENCE</scope>
    <source>
        <strain evidence="1">JEL0318</strain>
    </source>
</reference>
<evidence type="ECO:0000313" key="1">
    <source>
        <dbReference type="EMBL" id="KAJ3046551.1"/>
    </source>
</evidence>
<comment type="caution">
    <text evidence="1">The sequence shown here is derived from an EMBL/GenBank/DDBJ whole genome shotgun (WGS) entry which is preliminary data.</text>
</comment>
<dbReference type="Proteomes" id="UP001212841">
    <property type="component" value="Unassembled WGS sequence"/>
</dbReference>
<evidence type="ECO:0000313" key="2">
    <source>
        <dbReference type="Proteomes" id="UP001212841"/>
    </source>
</evidence>
<sequence length="252" mass="28588">MYRRGATFSPHFNQVRQTNATVRNCTCRPGCAPPTHLHPPSPLNGDIVLQPGESRQVYVDAYKIAKLRSQRHVLLPQYEAILTDAPSRGGAEDDEHEVKPAKPAGLAEVEEKIGDIDKKLKVWEDDYKLSVNKAWEAWEKEVHPKSTDIPHSEGPTIPPHPFIVADIFDLPPLYQTLTIYNSIHDYTADRQAHFQCGWGKEMQPINQASNRRSRRKLRDGAGKIAKKVNEGFEAKYADELDEVWTPKGLEKY</sequence>
<name>A0AAD5S6C8_9FUNG</name>
<gene>
    <name evidence="1" type="ORF">HK097_000759</name>
</gene>
<dbReference type="EMBL" id="JADGJD010001143">
    <property type="protein sequence ID" value="KAJ3046551.1"/>
    <property type="molecule type" value="Genomic_DNA"/>
</dbReference>
<keyword evidence="2" id="KW-1185">Reference proteome</keyword>
<protein>
    <submittedName>
        <fullName evidence="1">Uncharacterized protein</fullName>
    </submittedName>
</protein>